<keyword evidence="1" id="KW-0812">Transmembrane</keyword>
<dbReference type="SUPFAM" id="SSF57184">
    <property type="entry name" value="Growth factor receptor domain"/>
    <property type="match status" value="1"/>
</dbReference>
<organism evidence="2 3">
    <name type="scientific">Symbiodinium pilosum</name>
    <name type="common">Dinoflagellate</name>
    <dbReference type="NCBI Taxonomy" id="2952"/>
    <lineage>
        <taxon>Eukaryota</taxon>
        <taxon>Sar</taxon>
        <taxon>Alveolata</taxon>
        <taxon>Dinophyceae</taxon>
        <taxon>Suessiales</taxon>
        <taxon>Symbiodiniaceae</taxon>
        <taxon>Symbiodinium</taxon>
    </lineage>
</organism>
<comment type="caution">
    <text evidence="2">The sequence shown here is derived from an EMBL/GenBank/DDBJ whole genome shotgun (WGS) entry which is preliminary data.</text>
</comment>
<dbReference type="InterPro" id="IPR005046">
    <property type="entry name" value="DUF285"/>
</dbReference>
<dbReference type="EMBL" id="CAJNIZ010028435">
    <property type="protein sequence ID" value="CAE7507877.1"/>
    <property type="molecule type" value="Genomic_DNA"/>
</dbReference>
<evidence type="ECO:0000313" key="3">
    <source>
        <dbReference type="Proteomes" id="UP000649617"/>
    </source>
</evidence>
<feature type="transmembrane region" description="Helical" evidence="1">
    <location>
        <begin position="134"/>
        <end position="155"/>
    </location>
</feature>
<sequence length="509" mass="57224">IQLRSTYGEISYWEVSAVTDMSGLFEDLLAFNENITAWNTTSNIDRIFHGASSFHRPPCPAGSAPAGNGLGCKICDMGHFAAEGSSHCEACSKGSIPSSSGATCQDCPPGTVSKAGFCQPCQFPFLLQEDGCELWPFLVVTVGVTFVMVSVRFLLVCRRSRKAAKVEATLDTGRRNGFNADKMYQDLWEEFPEIERHRSALQRMGMTDTEIQKQVQDMKARQSETAGVSPRYLLSDSFASLASQRSGKADPDFNDMKDAFWLCDDPLGQDVNCPRDGRPGCALVDWMPRLERGQQTHFISWTWRYKLSQIHSAVAVFQSESTSDAFFYMCFFVNNQHRILLEASGVGSEELENIFESNLTRVGQMVAILDTWDQPTYLTRIWTVYEQFVATKLNIPVTFIMPRAAMDSAQDQMLRGEDGIRRLTESLSNVDSEHAEAWKKEDEAKVKGLIRDTVGFQHVNSHVRQVMVQWILAVVKQQLEERIERAQEVVKEVTRTKSGSERFGMGARM</sequence>
<accession>A0A812T2Y7</accession>
<proteinExistence type="predicted"/>
<dbReference type="AlphaFoldDB" id="A0A812T2Y7"/>
<evidence type="ECO:0000256" key="1">
    <source>
        <dbReference type="SAM" id="Phobius"/>
    </source>
</evidence>
<dbReference type="Proteomes" id="UP000649617">
    <property type="component" value="Unassembled WGS sequence"/>
</dbReference>
<protein>
    <recommendedName>
        <fullName evidence="4">Tyrosine-protein kinase ephrin type A/B receptor-like domain-containing protein</fullName>
    </recommendedName>
</protein>
<reference evidence="2" key="1">
    <citation type="submission" date="2021-02" db="EMBL/GenBank/DDBJ databases">
        <authorList>
            <person name="Dougan E. K."/>
            <person name="Rhodes N."/>
            <person name="Thang M."/>
            <person name="Chan C."/>
        </authorList>
    </citation>
    <scope>NUCLEOTIDE SEQUENCE</scope>
</reference>
<name>A0A812T2Y7_SYMPI</name>
<keyword evidence="3" id="KW-1185">Reference proteome</keyword>
<dbReference type="Pfam" id="PF03382">
    <property type="entry name" value="DUF285"/>
    <property type="match status" value="1"/>
</dbReference>
<feature type="non-terminal residue" evidence="2">
    <location>
        <position position="1"/>
    </location>
</feature>
<gene>
    <name evidence="2" type="ORF">SPIL2461_LOCUS13176</name>
</gene>
<evidence type="ECO:0008006" key="4">
    <source>
        <dbReference type="Google" id="ProtNLM"/>
    </source>
</evidence>
<keyword evidence="1" id="KW-1133">Transmembrane helix</keyword>
<dbReference type="InterPro" id="IPR009030">
    <property type="entry name" value="Growth_fac_rcpt_cys_sf"/>
</dbReference>
<keyword evidence="1" id="KW-0472">Membrane</keyword>
<evidence type="ECO:0000313" key="2">
    <source>
        <dbReference type="EMBL" id="CAE7507877.1"/>
    </source>
</evidence>
<dbReference type="OrthoDB" id="435333at2759"/>